<protein>
    <submittedName>
        <fullName evidence="14">Chloride channel protein</fullName>
    </submittedName>
</protein>
<accession>A0ABX7BF41</accession>
<evidence type="ECO:0000256" key="5">
    <source>
        <dbReference type="ARBA" id="ARBA00023065"/>
    </source>
</evidence>
<evidence type="ECO:0000256" key="9">
    <source>
        <dbReference type="ARBA" id="ARBA00023303"/>
    </source>
</evidence>
<feature type="domain" description="CBS" evidence="13">
    <location>
        <begin position="548"/>
        <end position="607"/>
    </location>
</feature>
<evidence type="ECO:0000256" key="12">
    <source>
        <dbReference type="SAM" id="Phobius"/>
    </source>
</evidence>
<feature type="transmembrane region" description="Helical" evidence="12">
    <location>
        <begin position="339"/>
        <end position="361"/>
    </location>
</feature>
<keyword evidence="8" id="KW-0868">Chloride</keyword>
<dbReference type="Pfam" id="PF00571">
    <property type="entry name" value="CBS"/>
    <property type="match status" value="1"/>
</dbReference>
<feature type="transmembrane region" description="Helical" evidence="12">
    <location>
        <begin position="142"/>
        <end position="159"/>
    </location>
</feature>
<feature type="transmembrane region" description="Helical" evidence="12">
    <location>
        <begin position="190"/>
        <end position="214"/>
    </location>
</feature>
<feature type="transmembrane region" description="Helical" evidence="12">
    <location>
        <begin position="91"/>
        <end position="110"/>
    </location>
</feature>
<evidence type="ECO:0000256" key="3">
    <source>
        <dbReference type="ARBA" id="ARBA00022692"/>
    </source>
</evidence>
<dbReference type="InterPro" id="IPR001807">
    <property type="entry name" value="ClC"/>
</dbReference>
<dbReference type="EMBL" id="CP067420">
    <property type="protein sequence ID" value="QQP91681.1"/>
    <property type="molecule type" value="Genomic_DNA"/>
</dbReference>
<comment type="subcellular location">
    <subcellularLocation>
        <location evidence="1">Membrane</location>
        <topology evidence="1">Multi-pass membrane protein</topology>
    </subcellularLocation>
</comment>
<evidence type="ECO:0000256" key="6">
    <source>
        <dbReference type="ARBA" id="ARBA00023136"/>
    </source>
</evidence>
<feature type="transmembrane region" description="Helical" evidence="12">
    <location>
        <begin position="45"/>
        <end position="71"/>
    </location>
</feature>
<feature type="transmembrane region" description="Helical" evidence="12">
    <location>
        <begin position="265"/>
        <end position="287"/>
    </location>
</feature>
<dbReference type="CDD" id="cd00400">
    <property type="entry name" value="Voltage_gated_ClC"/>
    <property type="match status" value="1"/>
</dbReference>
<keyword evidence="9" id="KW-0407">Ion channel</keyword>
<name>A0ABX7BF41_9PROT</name>
<evidence type="ECO:0000256" key="2">
    <source>
        <dbReference type="ARBA" id="ARBA00022448"/>
    </source>
</evidence>
<reference evidence="14" key="1">
    <citation type="submission" date="2021-02" db="EMBL/GenBank/DDBJ databases">
        <title>Skermanella TT6 skin isolate.</title>
        <authorList>
            <person name="Lee K."/>
            <person name="Ganzorig M."/>
        </authorList>
    </citation>
    <scope>NUCLEOTIDE SEQUENCE</scope>
    <source>
        <strain evidence="14">TT6</strain>
    </source>
</reference>
<gene>
    <name evidence="14" type="ORF">IGS68_10970</name>
</gene>
<keyword evidence="6 12" id="KW-0472">Membrane</keyword>
<feature type="transmembrane region" description="Helical" evidence="12">
    <location>
        <begin position="307"/>
        <end position="327"/>
    </location>
</feature>
<dbReference type="PANTHER" id="PTHR43427">
    <property type="entry name" value="CHLORIDE CHANNEL PROTEIN CLC-E"/>
    <property type="match status" value="1"/>
</dbReference>
<dbReference type="PRINTS" id="PR00762">
    <property type="entry name" value="CLCHANNEL"/>
</dbReference>
<dbReference type="SUPFAM" id="SSF54631">
    <property type="entry name" value="CBS-domain pair"/>
    <property type="match status" value="1"/>
</dbReference>
<dbReference type="SUPFAM" id="SSF81340">
    <property type="entry name" value="Clc chloride channel"/>
    <property type="match status" value="1"/>
</dbReference>
<feature type="transmembrane region" description="Helical" evidence="12">
    <location>
        <begin position="401"/>
        <end position="424"/>
    </location>
</feature>
<dbReference type="Gene3D" id="1.10.3080.10">
    <property type="entry name" value="Clc chloride channel"/>
    <property type="match status" value="1"/>
</dbReference>
<dbReference type="CDD" id="cd02205">
    <property type="entry name" value="CBS_pair_SF"/>
    <property type="match status" value="1"/>
</dbReference>
<keyword evidence="7" id="KW-0869">Chloride channel</keyword>
<dbReference type="SMART" id="SM00116">
    <property type="entry name" value="CBS"/>
    <property type="match status" value="2"/>
</dbReference>
<keyword evidence="2" id="KW-0813">Transport</keyword>
<dbReference type="InterPro" id="IPR050368">
    <property type="entry name" value="ClC-type_chloride_channel"/>
</dbReference>
<evidence type="ECO:0000313" key="14">
    <source>
        <dbReference type="EMBL" id="QQP91681.1"/>
    </source>
</evidence>
<evidence type="ECO:0000256" key="7">
    <source>
        <dbReference type="ARBA" id="ARBA00023173"/>
    </source>
</evidence>
<dbReference type="Proteomes" id="UP000595197">
    <property type="component" value="Chromosome"/>
</dbReference>
<sequence>MKNRPPAGDSRKTIAGGPHPAIDAARRAPVRLLVRLRRLMRHDQLLLAVLAVLVGGVAAGAAIVFRTAISISQSLAYGTGGLQILDRLEQLAWWHILLAPCAGGLLLGLFQHRFLPGGRPMGVPDVIAQAGRAKGRLPFRSGLAAAVASAGALGVGASVGREGPVVHLGAVLASWFGETLRLSSGLRRTLLGCGVASAVATSFNAPIAGVFFAIEVVVAQYGVAAFAPVVLASVTGTAIGRAWYGDFPAFILPANPVGTLWELPVFALLGFASAALALAFIRSIFLVDGLFDAWSPKVGLPRWARPALGGLGVGLLALEFPEVLGVGYEVTDRALQGDLPFGLLVALLVAKFSATALSLGSGFSGGVFSPSLAVGALGGGAFGLAVAAVSPDLASGSGTYATVGMGAVAGAVLGAPISTILIVFEMTADYGVTTAVMVGTVSAAMTMGRLNARSIFQLQLERRGLVPAVPARGTAGARAVRVGDILRPSDHAVSPEAGVGDILLACRAAPGGRVLVLSGDGRLAGMVSPIDLAAALARSSGRVTAGALVRSDVPVLEPDDEARAALALMAERDLPWLPVVDGRETRRLVGIVHERDIHRSGARVTPPGQG</sequence>
<keyword evidence="5" id="KW-0406">Ion transport</keyword>
<dbReference type="RefSeq" id="WP_201079850.1">
    <property type="nucleotide sequence ID" value="NZ_CP067420.1"/>
</dbReference>
<feature type="region of interest" description="Disordered" evidence="11">
    <location>
        <begin position="1"/>
        <end position="21"/>
    </location>
</feature>
<evidence type="ECO:0000256" key="8">
    <source>
        <dbReference type="ARBA" id="ARBA00023214"/>
    </source>
</evidence>
<evidence type="ECO:0000256" key="4">
    <source>
        <dbReference type="ARBA" id="ARBA00022989"/>
    </source>
</evidence>
<evidence type="ECO:0000256" key="1">
    <source>
        <dbReference type="ARBA" id="ARBA00004141"/>
    </source>
</evidence>
<keyword evidence="15" id="KW-1185">Reference proteome</keyword>
<evidence type="ECO:0000313" key="15">
    <source>
        <dbReference type="Proteomes" id="UP000595197"/>
    </source>
</evidence>
<keyword evidence="10" id="KW-0129">CBS domain</keyword>
<dbReference type="PROSITE" id="PS51371">
    <property type="entry name" value="CBS"/>
    <property type="match status" value="1"/>
</dbReference>
<dbReference type="Gene3D" id="3.10.580.10">
    <property type="entry name" value="CBS-domain"/>
    <property type="match status" value="1"/>
</dbReference>
<keyword evidence="3 12" id="KW-0812">Transmembrane</keyword>
<dbReference type="Pfam" id="PF00654">
    <property type="entry name" value="Voltage_CLC"/>
    <property type="match status" value="1"/>
</dbReference>
<dbReference type="PANTHER" id="PTHR43427:SF6">
    <property type="entry name" value="CHLORIDE CHANNEL PROTEIN CLC-E"/>
    <property type="match status" value="1"/>
</dbReference>
<evidence type="ECO:0000259" key="13">
    <source>
        <dbReference type="PROSITE" id="PS51371"/>
    </source>
</evidence>
<dbReference type="InterPro" id="IPR046342">
    <property type="entry name" value="CBS_dom_sf"/>
</dbReference>
<feature type="transmembrane region" description="Helical" evidence="12">
    <location>
        <begin position="367"/>
        <end position="389"/>
    </location>
</feature>
<evidence type="ECO:0000256" key="11">
    <source>
        <dbReference type="SAM" id="MobiDB-lite"/>
    </source>
</evidence>
<dbReference type="InterPro" id="IPR000644">
    <property type="entry name" value="CBS_dom"/>
</dbReference>
<evidence type="ECO:0000256" key="10">
    <source>
        <dbReference type="PROSITE-ProRule" id="PRU00703"/>
    </source>
</evidence>
<feature type="transmembrane region" description="Helical" evidence="12">
    <location>
        <begin position="430"/>
        <end position="452"/>
    </location>
</feature>
<feature type="transmembrane region" description="Helical" evidence="12">
    <location>
        <begin position="220"/>
        <end position="244"/>
    </location>
</feature>
<keyword evidence="4 12" id="KW-1133">Transmembrane helix</keyword>
<dbReference type="InterPro" id="IPR014743">
    <property type="entry name" value="Cl-channel_core"/>
</dbReference>
<organism evidence="14 15">
    <name type="scientific">Skermanella cutis</name>
    <dbReference type="NCBI Taxonomy" id="2775420"/>
    <lineage>
        <taxon>Bacteria</taxon>
        <taxon>Pseudomonadati</taxon>
        <taxon>Pseudomonadota</taxon>
        <taxon>Alphaproteobacteria</taxon>
        <taxon>Rhodospirillales</taxon>
        <taxon>Azospirillaceae</taxon>
        <taxon>Skermanella</taxon>
    </lineage>
</organism>
<proteinExistence type="predicted"/>